<evidence type="ECO:0000313" key="2">
    <source>
        <dbReference type="EMBL" id="MDO7873714.1"/>
    </source>
</evidence>
<dbReference type="Gene3D" id="2.60.40.10">
    <property type="entry name" value="Immunoglobulins"/>
    <property type="match status" value="1"/>
</dbReference>
<feature type="domain" description="PKD-like" evidence="1">
    <location>
        <begin position="555"/>
        <end position="628"/>
    </location>
</feature>
<name>A0ABT9B7N4_9BACT</name>
<dbReference type="Pfam" id="PF19408">
    <property type="entry name" value="PKD_6"/>
    <property type="match status" value="1"/>
</dbReference>
<protein>
    <submittedName>
        <fullName evidence="2">Gliding motility-associated C-terminal domain-containing protein</fullName>
    </submittedName>
</protein>
<organism evidence="2 3">
    <name type="scientific">Hymenobacter aranciens</name>
    <dbReference type="NCBI Taxonomy" id="3063996"/>
    <lineage>
        <taxon>Bacteria</taxon>
        <taxon>Pseudomonadati</taxon>
        <taxon>Bacteroidota</taxon>
        <taxon>Cytophagia</taxon>
        <taxon>Cytophagales</taxon>
        <taxon>Hymenobacteraceae</taxon>
        <taxon>Hymenobacter</taxon>
    </lineage>
</organism>
<dbReference type="InterPro" id="IPR013783">
    <property type="entry name" value="Ig-like_fold"/>
</dbReference>
<gene>
    <name evidence="2" type="ORF">Q5H93_03140</name>
</gene>
<dbReference type="Proteomes" id="UP001176429">
    <property type="component" value="Unassembled WGS sequence"/>
</dbReference>
<proteinExistence type="predicted"/>
<sequence length="906" mass="91297">MNLFVTRLAGLRRRGAAAGALVILLLTLAGAVRAQAPCVAIAGADRDICSGQTTALGVGPVAGFTYRWSPTTGLNNPNIANPTARLFNRAATPVVRSYTLTVTGTATGCTATSTVNITVKPGPVADPGPNRTVCSGQVFMVGTPAIPGYTYQWPVGNAQAGLSIDNPNLAQPTYTATNPNQASFFRNVLLRVTAPNGCDTLVTLVVTVLPAISAQAGPDVSLCAGTPTTIGTPAQPGFTYSWSPATGLSSPTVANPTVTQANPGSAPLATTYTLTVTNAAGCTATDQTVATVYPPAVAPAAPAVAVCAGQAATLAAGAAPVPGTTYSWSPATGLSNPNVLSPMLTLATPGSYTYTLTASVAPVGGTACTATTTVPVTIAPRPVAQAAPNGPVAFCANDTRPLGGAAAEPGITYRWRPATGVADPTAPTTTITLPNTTAAPLTTTYTLVATSAAGCADSSQVSVTVNPVAVADAGPAATLCPGLATTLGTPAQPGYTYSWSPATGLDDATAARPRLTATNPTAAPLVLKYYLTATPAGSGAACPGRDSVLVTINPALAAVISGPAVLCDLSQPQQYEVTSAPAGTTYQWSVTGGSLVAGQGTARVTVQFAPGTSYGLSATATSSQGCASAPGALAIRYEPARVELAVASVDAASNSSLTIGFAAGGSNPVQVLRRVAGQGSFAAVGTASATATSFTDTSVDAAANSYEYRLDLTDACGTVFSSSLAQTIRLQASATAGSGGRDAGTITLSWNAYVGFPVQEYRLYRSLDGAVPELLRTVPGSTLQASLPAGAGFSQQFRVVAVSAAAPALQAGSNTASVSFANAVHTYNVITPNGDQLNDVLVVDNISLYPGNRLRIFSRWGREVYDATNYQNNWGTDPGLAPGLYYYLLTLPSAGTTMKGWVEVVK</sequence>
<accession>A0ABT9B7N4</accession>
<dbReference type="EMBL" id="JAUQSY010000002">
    <property type="protein sequence ID" value="MDO7873714.1"/>
    <property type="molecule type" value="Genomic_DNA"/>
</dbReference>
<evidence type="ECO:0000313" key="3">
    <source>
        <dbReference type="Proteomes" id="UP001176429"/>
    </source>
</evidence>
<dbReference type="RefSeq" id="WP_305005030.1">
    <property type="nucleotide sequence ID" value="NZ_JAUQSY010000002.1"/>
</dbReference>
<dbReference type="InterPro" id="IPR045829">
    <property type="entry name" value="PKD_6"/>
</dbReference>
<evidence type="ECO:0000259" key="1">
    <source>
        <dbReference type="Pfam" id="PF19408"/>
    </source>
</evidence>
<dbReference type="Pfam" id="PF13585">
    <property type="entry name" value="CHU_C"/>
    <property type="match status" value="1"/>
</dbReference>
<reference evidence="2" key="1">
    <citation type="submission" date="2023-07" db="EMBL/GenBank/DDBJ databases">
        <authorList>
            <person name="Kim M.K."/>
        </authorList>
    </citation>
    <scope>NUCLEOTIDE SEQUENCE</scope>
    <source>
        <strain evidence="2">ASUV-10-1</strain>
    </source>
</reference>
<comment type="caution">
    <text evidence="2">The sequence shown here is derived from an EMBL/GenBank/DDBJ whole genome shotgun (WGS) entry which is preliminary data.</text>
</comment>
<keyword evidence="3" id="KW-1185">Reference proteome</keyword>